<dbReference type="AlphaFoldDB" id="A0ABD4UCM9"/>
<sequence>MSETDTKIDDFDLYEASFSQLTADNVEVEEEMDLGQFDDAESVAQTDQPKVIEPANLPVQKLEATLPYIPHKEEHEELLETIDEEIEDYLGTLPLSESKAMRQALQAKGIYGNTPLEKQFLFQKNIKRGINELSHIESKIGQQLQEKTNALMGETKEEMLHMVRELDKDLVESSKRSNAYLGKHVGRMGDMLANYINTFDEKSKMLERIYMESLAHNNTRHKNVLAKIRRFFYNKLNSMEEQHKKNIEVLNMETRNKLIKPLRDDIEKLNGGLKNLANQIKRHNNMTLAKIAIACFGACAAWSVVKLILIKIFPFLIGM</sequence>
<keyword evidence="1" id="KW-0175">Coiled coil</keyword>
<reference evidence="3 4" key="2">
    <citation type="journal article" date="2017" name="Front. Microbiol.">
        <title>Genomics Reveals a Unique Clone of Burkholderia cenocepacia Harboring an Actively Excising Novel Genomic Island.</title>
        <authorList>
            <person name="Patil P.P."/>
            <person name="Mali S."/>
            <person name="Midha S."/>
            <person name="Gautam V."/>
            <person name="Dash L."/>
            <person name="Kumar S."/>
            <person name="Shastri J."/>
            <person name="Singhal L."/>
            <person name="Patil P.B."/>
        </authorList>
    </citation>
    <scope>NUCLEOTIDE SEQUENCE [LARGE SCALE GENOMIC DNA]</scope>
    <source>
        <strain evidence="3 4">BC-19</strain>
    </source>
</reference>
<proteinExistence type="predicted"/>
<feature type="transmembrane region" description="Helical" evidence="2">
    <location>
        <begin position="291"/>
        <end position="317"/>
    </location>
</feature>
<comment type="caution">
    <text evidence="3">The sequence shown here is derived from an EMBL/GenBank/DDBJ whole genome shotgun (WGS) entry which is preliminary data.</text>
</comment>
<dbReference type="Proteomes" id="UP000191686">
    <property type="component" value="Unassembled WGS sequence"/>
</dbReference>
<feature type="coiled-coil region" evidence="1">
    <location>
        <begin position="233"/>
        <end position="286"/>
    </location>
</feature>
<organism evidence="3 4">
    <name type="scientific">Burkholderia cenocepacia</name>
    <dbReference type="NCBI Taxonomy" id="95486"/>
    <lineage>
        <taxon>Bacteria</taxon>
        <taxon>Pseudomonadati</taxon>
        <taxon>Pseudomonadota</taxon>
        <taxon>Betaproteobacteria</taxon>
        <taxon>Burkholderiales</taxon>
        <taxon>Burkholderiaceae</taxon>
        <taxon>Burkholderia</taxon>
        <taxon>Burkholderia cepacia complex</taxon>
    </lineage>
</organism>
<evidence type="ECO:0000313" key="4">
    <source>
        <dbReference type="Proteomes" id="UP000191686"/>
    </source>
</evidence>
<name>A0ABD4UCM9_9BURK</name>
<keyword evidence="2" id="KW-0812">Transmembrane</keyword>
<dbReference type="RefSeq" id="WP_080323387.1">
    <property type="nucleotide sequence ID" value="NZ_JYMX02000008.1"/>
</dbReference>
<keyword evidence="2" id="KW-0472">Membrane</keyword>
<protein>
    <submittedName>
        <fullName evidence="3">Uncharacterized protein</fullName>
    </submittedName>
</protein>
<reference evidence="3 4" key="1">
    <citation type="journal article" date="2017" name="Front. Microbiol.">
        <title>Genomics reveals a unique clone of Burkholderia cenocepacia harbouring an actively excising novel genomic island.</title>
        <authorList>
            <person name="Patil P."/>
            <person name="Mali S."/>
            <person name="Midha S."/>
            <person name="Gautam V."/>
            <person name="Dash L."/>
            <person name="Kumar S."/>
            <person name="Shastri J."/>
            <person name="Singhal L."/>
            <person name="Patil P.B."/>
        </authorList>
    </citation>
    <scope>NUCLEOTIDE SEQUENCE [LARGE SCALE GENOMIC DNA]</scope>
    <source>
        <strain evidence="3 4">BC-19</strain>
    </source>
</reference>
<accession>A0ABD4UCM9</accession>
<evidence type="ECO:0000313" key="3">
    <source>
        <dbReference type="EMBL" id="MCW3712142.1"/>
    </source>
</evidence>
<evidence type="ECO:0000256" key="2">
    <source>
        <dbReference type="SAM" id="Phobius"/>
    </source>
</evidence>
<dbReference type="EMBL" id="JYMX02000008">
    <property type="protein sequence ID" value="MCW3712142.1"/>
    <property type="molecule type" value="Genomic_DNA"/>
</dbReference>
<evidence type="ECO:0000256" key="1">
    <source>
        <dbReference type="SAM" id="Coils"/>
    </source>
</evidence>
<gene>
    <name evidence="3" type="ORF">UE95_012670</name>
</gene>
<keyword evidence="2" id="KW-1133">Transmembrane helix</keyword>